<dbReference type="EMBL" id="KZ293530">
    <property type="protein sequence ID" value="PBK58658.1"/>
    <property type="molecule type" value="Genomic_DNA"/>
</dbReference>
<dbReference type="Proteomes" id="UP000218334">
    <property type="component" value="Unassembled WGS sequence"/>
</dbReference>
<evidence type="ECO:0000313" key="1">
    <source>
        <dbReference type="EMBL" id="PBK58658.1"/>
    </source>
</evidence>
<evidence type="ECO:0000313" key="2">
    <source>
        <dbReference type="Proteomes" id="UP000218334"/>
    </source>
</evidence>
<organism evidence="1 2">
    <name type="scientific">Armillaria solidipes</name>
    <dbReference type="NCBI Taxonomy" id="1076256"/>
    <lineage>
        <taxon>Eukaryota</taxon>
        <taxon>Fungi</taxon>
        <taxon>Dikarya</taxon>
        <taxon>Basidiomycota</taxon>
        <taxon>Agaricomycotina</taxon>
        <taxon>Agaricomycetes</taxon>
        <taxon>Agaricomycetidae</taxon>
        <taxon>Agaricales</taxon>
        <taxon>Marasmiineae</taxon>
        <taxon>Physalacriaceae</taxon>
        <taxon>Armillaria</taxon>
    </lineage>
</organism>
<gene>
    <name evidence="1" type="ORF">ARMSODRAFT_983668</name>
</gene>
<dbReference type="AlphaFoldDB" id="A0A2H3AY14"/>
<keyword evidence="2" id="KW-1185">Reference proteome</keyword>
<sequence>MPMNENHEGVKLVVGGGGSRSTISGTGYHWIESIVISAMDLAELAVHKYQGTSFIVVRRWWRAPSISCLLAQLRPAASPGWRLLISSVKTASLLFIAKTSGVRRASHLWGINESINKPGRSIDGDAACLKCFTDPLELIARLKQRYRVAQPVDNPVNRSTTKKTGWVFDLTSPYLLFLISMTVALMEVLSEISVSALRRIYSTSSDTRFSNKILVFTTAIFLLSHGTFSAPISDDGLALGVPSNGCNTISNMYNIPQF</sequence>
<protein>
    <submittedName>
        <fullName evidence="1">Uncharacterized protein</fullName>
    </submittedName>
</protein>
<reference evidence="2" key="1">
    <citation type="journal article" date="2017" name="Nat. Ecol. Evol.">
        <title>Genome expansion and lineage-specific genetic innovations in the forest pathogenic fungi Armillaria.</title>
        <authorList>
            <person name="Sipos G."/>
            <person name="Prasanna A.N."/>
            <person name="Walter M.C."/>
            <person name="O'Connor E."/>
            <person name="Balint B."/>
            <person name="Krizsan K."/>
            <person name="Kiss B."/>
            <person name="Hess J."/>
            <person name="Varga T."/>
            <person name="Slot J."/>
            <person name="Riley R."/>
            <person name="Boka B."/>
            <person name="Rigling D."/>
            <person name="Barry K."/>
            <person name="Lee J."/>
            <person name="Mihaltcheva S."/>
            <person name="LaButti K."/>
            <person name="Lipzen A."/>
            <person name="Waldron R."/>
            <person name="Moloney N.M."/>
            <person name="Sperisen C."/>
            <person name="Kredics L."/>
            <person name="Vagvoelgyi C."/>
            <person name="Patrignani A."/>
            <person name="Fitzpatrick D."/>
            <person name="Nagy I."/>
            <person name="Doyle S."/>
            <person name="Anderson J.B."/>
            <person name="Grigoriev I.V."/>
            <person name="Gueldener U."/>
            <person name="Muensterkoetter M."/>
            <person name="Nagy L.G."/>
        </authorList>
    </citation>
    <scope>NUCLEOTIDE SEQUENCE [LARGE SCALE GENOMIC DNA]</scope>
    <source>
        <strain evidence="2">28-4</strain>
    </source>
</reference>
<accession>A0A2H3AY14</accession>
<proteinExistence type="predicted"/>
<name>A0A2H3AY14_9AGAR</name>